<evidence type="ECO:0000313" key="3">
    <source>
        <dbReference type="Proteomes" id="UP001295684"/>
    </source>
</evidence>
<protein>
    <submittedName>
        <fullName evidence="2">Uncharacterized protein</fullName>
    </submittedName>
</protein>
<evidence type="ECO:0000313" key="2">
    <source>
        <dbReference type="EMBL" id="CAI2383019.1"/>
    </source>
</evidence>
<sequence length="92" mass="9909">MGKPLSKQVTKKIPRRPPKTVKSTKASKKAEKSDGSNVWLKYWLFYGGTGAFSGGYHGESDKGDQENKEKISGSKNSRIVDIGYDKGDGGGG</sequence>
<name>A0AAD1Y1T9_EUPCR</name>
<feature type="region of interest" description="Disordered" evidence="1">
    <location>
        <begin position="1"/>
        <end position="34"/>
    </location>
</feature>
<gene>
    <name evidence="2" type="ORF">ECRASSUSDP1_LOCUS24510</name>
</gene>
<reference evidence="2" key="1">
    <citation type="submission" date="2023-07" db="EMBL/GenBank/DDBJ databases">
        <authorList>
            <consortium name="AG Swart"/>
            <person name="Singh M."/>
            <person name="Singh A."/>
            <person name="Seah K."/>
            <person name="Emmerich C."/>
        </authorList>
    </citation>
    <scope>NUCLEOTIDE SEQUENCE</scope>
    <source>
        <strain evidence="2">DP1</strain>
    </source>
</reference>
<feature type="compositionally biased region" description="Basic and acidic residues" evidence="1">
    <location>
        <begin position="83"/>
        <end position="92"/>
    </location>
</feature>
<dbReference type="EMBL" id="CAMPGE010025240">
    <property type="protein sequence ID" value="CAI2383019.1"/>
    <property type="molecule type" value="Genomic_DNA"/>
</dbReference>
<feature type="compositionally biased region" description="Basic residues" evidence="1">
    <location>
        <begin position="9"/>
        <end position="19"/>
    </location>
</feature>
<feature type="region of interest" description="Disordered" evidence="1">
    <location>
        <begin position="55"/>
        <end position="92"/>
    </location>
</feature>
<organism evidence="2 3">
    <name type="scientific">Euplotes crassus</name>
    <dbReference type="NCBI Taxonomy" id="5936"/>
    <lineage>
        <taxon>Eukaryota</taxon>
        <taxon>Sar</taxon>
        <taxon>Alveolata</taxon>
        <taxon>Ciliophora</taxon>
        <taxon>Intramacronucleata</taxon>
        <taxon>Spirotrichea</taxon>
        <taxon>Hypotrichia</taxon>
        <taxon>Euplotida</taxon>
        <taxon>Euplotidae</taxon>
        <taxon>Moneuplotes</taxon>
    </lineage>
</organism>
<feature type="compositionally biased region" description="Basic and acidic residues" evidence="1">
    <location>
        <begin position="58"/>
        <end position="72"/>
    </location>
</feature>
<evidence type="ECO:0000256" key="1">
    <source>
        <dbReference type="SAM" id="MobiDB-lite"/>
    </source>
</evidence>
<accession>A0AAD1Y1T9</accession>
<proteinExistence type="predicted"/>
<dbReference type="Proteomes" id="UP001295684">
    <property type="component" value="Unassembled WGS sequence"/>
</dbReference>
<dbReference type="AlphaFoldDB" id="A0AAD1Y1T9"/>
<keyword evidence="3" id="KW-1185">Reference proteome</keyword>
<comment type="caution">
    <text evidence="2">The sequence shown here is derived from an EMBL/GenBank/DDBJ whole genome shotgun (WGS) entry which is preliminary data.</text>
</comment>